<comment type="caution">
    <text evidence="2">The sequence shown here is derived from an EMBL/GenBank/DDBJ whole genome shotgun (WGS) entry which is preliminary data.</text>
</comment>
<dbReference type="InterPro" id="IPR036511">
    <property type="entry name" value="TGT-like_sf"/>
</dbReference>
<evidence type="ECO:0000259" key="1">
    <source>
        <dbReference type="Pfam" id="PF01702"/>
    </source>
</evidence>
<sequence>MDHVRLRFIRIGNCGDDDQNNPSPTTLLDLGSSIHQRSNIPMSSSCQCYTCCRSYSRAYINHLLKRNELNGSMLLQIHNHYTLTQFMGHLRQLIRMGQFHRLLLSDDYTDQEASNGFE</sequence>
<dbReference type="Gene3D" id="3.20.20.105">
    <property type="entry name" value="Queuine tRNA-ribosyltransferase-like"/>
    <property type="match status" value="1"/>
</dbReference>
<evidence type="ECO:0000313" key="3">
    <source>
        <dbReference type="Proteomes" id="UP001142055"/>
    </source>
</evidence>
<reference evidence="2" key="1">
    <citation type="submission" date="2022-12" db="EMBL/GenBank/DDBJ databases">
        <title>Genome assemblies of Blomia tropicalis.</title>
        <authorList>
            <person name="Cui Y."/>
        </authorList>
    </citation>
    <scope>NUCLEOTIDE SEQUENCE</scope>
    <source>
        <tissue evidence="2">Adult mites</tissue>
    </source>
</reference>
<name>A0A9Q0ME58_BLOTA</name>
<dbReference type="InterPro" id="IPR050852">
    <property type="entry name" value="Queuine_tRNA-ribosyltrfase"/>
</dbReference>
<dbReference type="Pfam" id="PF01702">
    <property type="entry name" value="TGT"/>
    <property type="match status" value="1"/>
</dbReference>
<proteinExistence type="predicted"/>
<feature type="domain" description="tRNA-guanine(15) transglycosylase-like" evidence="1">
    <location>
        <begin position="28"/>
        <end position="102"/>
    </location>
</feature>
<protein>
    <recommendedName>
        <fullName evidence="1">tRNA-guanine(15) transglycosylase-like domain-containing protein</fullName>
    </recommendedName>
</protein>
<dbReference type="PANTHER" id="PTHR46064:SF1">
    <property type="entry name" value="QUEUINE TRNA-RIBOSYLTRANSFERASE ACCESSORY SUBUNIT 2"/>
    <property type="match status" value="1"/>
</dbReference>
<dbReference type="GO" id="GO:0006400">
    <property type="term" value="P:tRNA modification"/>
    <property type="evidence" value="ECO:0007669"/>
    <property type="project" value="InterPro"/>
</dbReference>
<dbReference type="PANTHER" id="PTHR46064">
    <property type="entry name" value="QUEUINE TRNA-RIBOSYLTRANSFERASE ACCESSORY SUBUNIT 2"/>
    <property type="match status" value="1"/>
</dbReference>
<dbReference type="NCBIfam" id="TIGR00449">
    <property type="entry name" value="tgt_general"/>
    <property type="match status" value="1"/>
</dbReference>
<dbReference type="EMBL" id="JAPWDV010000001">
    <property type="protein sequence ID" value="KAJ6222647.1"/>
    <property type="molecule type" value="Genomic_DNA"/>
</dbReference>
<organism evidence="2 3">
    <name type="scientific">Blomia tropicalis</name>
    <name type="common">Mite</name>
    <dbReference type="NCBI Taxonomy" id="40697"/>
    <lineage>
        <taxon>Eukaryota</taxon>
        <taxon>Metazoa</taxon>
        <taxon>Ecdysozoa</taxon>
        <taxon>Arthropoda</taxon>
        <taxon>Chelicerata</taxon>
        <taxon>Arachnida</taxon>
        <taxon>Acari</taxon>
        <taxon>Acariformes</taxon>
        <taxon>Sarcoptiformes</taxon>
        <taxon>Astigmata</taxon>
        <taxon>Glycyphagoidea</taxon>
        <taxon>Echimyopodidae</taxon>
        <taxon>Blomia</taxon>
    </lineage>
</organism>
<dbReference type="InterPro" id="IPR002616">
    <property type="entry name" value="tRNA_ribo_trans-like"/>
</dbReference>
<accession>A0A9Q0ME58</accession>
<dbReference type="Proteomes" id="UP001142055">
    <property type="component" value="Chromosome 1"/>
</dbReference>
<gene>
    <name evidence="2" type="ORF">RDWZM_001192</name>
</gene>
<dbReference type="SUPFAM" id="SSF51713">
    <property type="entry name" value="tRNA-guanine transglycosylase"/>
    <property type="match status" value="1"/>
</dbReference>
<dbReference type="AlphaFoldDB" id="A0A9Q0ME58"/>
<keyword evidence="3" id="KW-1185">Reference proteome</keyword>
<evidence type="ECO:0000313" key="2">
    <source>
        <dbReference type="EMBL" id="KAJ6222647.1"/>
    </source>
</evidence>